<protein>
    <submittedName>
        <fullName evidence="1">Uncharacterized protein</fullName>
    </submittedName>
</protein>
<dbReference type="EMBL" id="JAEUGD010000067">
    <property type="protein sequence ID" value="MBL6449622.1"/>
    <property type="molecule type" value="Genomic_DNA"/>
</dbReference>
<name>A0A937G2S9_9BACT</name>
<keyword evidence="2" id="KW-1185">Reference proteome</keyword>
<dbReference type="Proteomes" id="UP000614216">
    <property type="component" value="Unassembled WGS sequence"/>
</dbReference>
<dbReference type="RefSeq" id="WP_202859169.1">
    <property type="nucleotide sequence ID" value="NZ_JAEUGD010000067.1"/>
</dbReference>
<gene>
    <name evidence="1" type="ORF">JMN32_25145</name>
</gene>
<proteinExistence type="predicted"/>
<organism evidence="1 2">
    <name type="scientific">Fulvivirga marina</name>
    <dbReference type="NCBI Taxonomy" id="2494733"/>
    <lineage>
        <taxon>Bacteria</taxon>
        <taxon>Pseudomonadati</taxon>
        <taxon>Bacteroidota</taxon>
        <taxon>Cytophagia</taxon>
        <taxon>Cytophagales</taxon>
        <taxon>Fulvivirgaceae</taxon>
        <taxon>Fulvivirga</taxon>
    </lineage>
</organism>
<sequence>MNLNNLKPAWQRFRLLNAMQPVDQEEILWIIERTEGMAMSKHHRFAMNAFMFILLTICCQGG</sequence>
<comment type="caution">
    <text evidence="1">The sequence shown here is derived from an EMBL/GenBank/DDBJ whole genome shotgun (WGS) entry which is preliminary data.</text>
</comment>
<accession>A0A937G2S9</accession>
<reference evidence="1" key="1">
    <citation type="submission" date="2021-01" db="EMBL/GenBank/DDBJ databases">
        <title>Fulvivirga kasyanovii gen. nov., sp nov., a novel member of the phylum Bacteroidetes isolated from seawater in a mussel farm.</title>
        <authorList>
            <person name="Zhao L.-H."/>
            <person name="Wang Z.-J."/>
        </authorList>
    </citation>
    <scope>NUCLEOTIDE SEQUENCE</scope>
    <source>
        <strain evidence="1">29W222</strain>
    </source>
</reference>
<evidence type="ECO:0000313" key="2">
    <source>
        <dbReference type="Proteomes" id="UP000614216"/>
    </source>
</evidence>
<evidence type="ECO:0000313" key="1">
    <source>
        <dbReference type="EMBL" id="MBL6449622.1"/>
    </source>
</evidence>
<dbReference type="AlphaFoldDB" id="A0A937G2S9"/>